<accession>A0A1I2QDR6</accession>
<keyword evidence="2" id="KW-1185">Reference proteome</keyword>
<dbReference type="EMBL" id="FOOG01000029">
    <property type="protein sequence ID" value="SFG23751.1"/>
    <property type="molecule type" value="Genomic_DNA"/>
</dbReference>
<name>A0A1I2QDR6_9BACI</name>
<dbReference type="Proteomes" id="UP000198897">
    <property type="component" value="Unassembled WGS sequence"/>
</dbReference>
<proteinExistence type="predicted"/>
<reference evidence="2" key="1">
    <citation type="submission" date="2016-10" db="EMBL/GenBank/DDBJ databases">
        <authorList>
            <person name="Varghese N."/>
            <person name="Submissions S."/>
        </authorList>
    </citation>
    <scope>NUCLEOTIDE SEQUENCE [LARGE SCALE GENOMIC DNA]</scope>
    <source>
        <strain evidence="2">FP5</strain>
    </source>
</reference>
<sequence length="45" mass="5157">MIVLFLFGDLLILIDALDKVFIQIIGSVVENNLLRNSYNYPDLCK</sequence>
<organism evidence="1 2">
    <name type="scientific">Halobacillus alkaliphilus</name>
    <dbReference type="NCBI Taxonomy" id="396056"/>
    <lineage>
        <taxon>Bacteria</taxon>
        <taxon>Bacillati</taxon>
        <taxon>Bacillota</taxon>
        <taxon>Bacilli</taxon>
        <taxon>Bacillales</taxon>
        <taxon>Bacillaceae</taxon>
        <taxon>Halobacillus</taxon>
    </lineage>
</organism>
<gene>
    <name evidence="1" type="ORF">SAMN05216353_12942</name>
</gene>
<evidence type="ECO:0000313" key="2">
    <source>
        <dbReference type="Proteomes" id="UP000198897"/>
    </source>
</evidence>
<evidence type="ECO:0000313" key="1">
    <source>
        <dbReference type="EMBL" id="SFG23751.1"/>
    </source>
</evidence>
<protein>
    <submittedName>
        <fullName evidence="1">Uncharacterized protein</fullName>
    </submittedName>
</protein>
<dbReference type="AlphaFoldDB" id="A0A1I2QDR6"/>